<dbReference type="PROSITE" id="PS51257">
    <property type="entry name" value="PROKAR_LIPOPROTEIN"/>
    <property type="match status" value="1"/>
</dbReference>
<comment type="caution">
    <text evidence="1">The sequence shown here is derived from an EMBL/GenBank/DDBJ whole genome shotgun (WGS) entry which is preliminary data.</text>
</comment>
<reference evidence="1 2" key="1">
    <citation type="submission" date="2018-06" db="EMBL/GenBank/DDBJ databases">
        <title>Genomic Encyclopedia of Archaeal and Bacterial Type Strains, Phase II (KMG-II): from individual species to whole genera.</title>
        <authorList>
            <person name="Goeker M."/>
        </authorList>
    </citation>
    <scope>NUCLEOTIDE SEQUENCE [LARGE SCALE GENOMIC DNA]</scope>
    <source>
        <strain evidence="1 2">DSM 22009</strain>
    </source>
</reference>
<gene>
    <name evidence="1" type="ORF">LX81_01395</name>
</gene>
<dbReference type="AlphaFoldDB" id="A0A2W7NCG8"/>
<protein>
    <submittedName>
        <fullName evidence="1">Uncharacterized protein</fullName>
    </submittedName>
</protein>
<accession>A0A2W7NCG8</accession>
<proteinExistence type="predicted"/>
<evidence type="ECO:0000313" key="2">
    <source>
        <dbReference type="Proteomes" id="UP000248916"/>
    </source>
</evidence>
<dbReference type="EMBL" id="QKZL01000004">
    <property type="protein sequence ID" value="PZX17670.1"/>
    <property type="molecule type" value="Genomic_DNA"/>
</dbReference>
<evidence type="ECO:0000313" key="1">
    <source>
        <dbReference type="EMBL" id="PZX17670.1"/>
    </source>
</evidence>
<name>A0A2W7NCG8_9RHOB</name>
<dbReference type="Proteomes" id="UP000248916">
    <property type="component" value="Unassembled WGS sequence"/>
</dbReference>
<keyword evidence="2" id="KW-1185">Reference proteome</keyword>
<dbReference type="RefSeq" id="WP_111536557.1">
    <property type="nucleotide sequence ID" value="NZ_QKZL01000004.1"/>
</dbReference>
<organism evidence="1 2">
    <name type="scientific">Palleronia aestuarii</name>
    <dbReference type="NCBI Taxonomy" id="568105"/>
    <lineage>
        <taxon>Bacteria</taxon>
        <taxon>Pseudomonadati</taxon>
        <taxon>Pseudomonadota</taxon>
        <taxon>Alphaproteobacteria</taxon>
        <taxon>Rhodobacterales</taxon>
        <taxon>Roseobacteraceae</taxon>
        <taxon>Palleronia</taxon>
    </lineage>
</organism>
<sequence>MSRALMSGIALVAVAACGGAEVDERVARPTSNRVSVETYLATPEPNDITLDRAQKRCLTRGTTAVYLATVKLRSGRFQHVYECYEGLPIR</sequence>